<dbReference type="EMBL" id="JAMTCD010000009">
    <property type="protein sequence ID" value="MCT7941932.1"/>
    <property type="molecule type" value="Genomic_DNA"/>
</dbReference>
<evidence type="ECO:0000313" key="2">
    <source>
        <dbReference type="Proteomes" id="UP001155546"/>
    </source>
</evidence>
<organism evidence="1 2">
    <name type="scientific">Shewanella holmiensis</name>
    <dbReference type="NCBI Taxonomy" id="2952222"/>
    <lineage>
        <taxon>Bacteria</taxon>
        <taxon>Pseudomonadati</taxon>
        <taxon>Pseudomonadota</taxon>
        <taxon>Gammaproteobacteria</taxon>
        <taxon>Alteromonadales</taxon>
        <taxon>Shewanellaceae</taxon>
        <taxon>Shewanella</taxon>
    </lineage>
</organism>
<keyword evidence="2" id="KW-1185">Reference proteome</keyword>
<dbReference type="RefSeq" id="WP_261298311.1">
    <property type="nucleotide sequence ID" value="NZ_JAMTCD010000009.1"/>
</dbReference>
<proteinExistence type="predicted"/>
<protein>
    <submittedName>
        <fullName evidence="1">Uncharacterized protein</fullName>
    </submittedName>
</protein>
<dbReference type="Proteomes" id="UP001155546">
    <property type="component" value="Unassembled WGS sequence"/>
</dbReference>
<accession>A0A9X2WM65</accession>
<name>A0A9X2WM65_9GAMM</name>
<reference evidence="1" key="1">
    <citation type="journal article" date="2023" name="Int. J. Syst. Evol. Microbiol.">
        <title>&lt;i&gt;Shewanella septentrionalis&lt;/i&gt; sp. nov. and &lt;i&gt;Shewanella holmiensis&lt;/i&gt; sp. nov., isolated from Baltic Sea water and sediments.</title>
        <authorList>
            <person name="Martin-Rodriguez A.J."/>
            <person name="Thorell K."/>
            <person name="Joffre E."/>
            <person name="Jensie-Markopoulos S."/>
            <person name="Moore E.R.B."/>
            <person name="Sjoling A."/>
        </authorList>
    </citation>
    <scope>NUCLEOTIDE SEQUENCE</scope>
    <source>
        <strain evidence="1">SP1S2-7</strain>
    </source>
</reference>
<evidence type="ECO:0000313" key="1">
    <source>
        <dbReference type="EMBL" id="MCT7941932.1"/>
    </source>
</evidence>
<gene>
    <name evidence="1" type="ORF">NE535_09040</name>
</gene>
<sequence>MTKKMKWFGAFFISLLLCSLVIYQHIKASEVNMVLSCQNELVAVNSQTQAIEKNIMIADFSLQKRSASISYRYFSEDGVPIATLHLKGGILSAYKEKDTYILNLIQSELIRHNQQVSLPQHATHVQAFALRNIAKEGVHNLTIQIVKTNPDKNLALLYFLPSTNICACSLINMD</sequence>
<comment type="caution">
    <text evidence="1">The sequence shown here is derived from an EMBL/GenBank/DDBJ whole genome shotgun (WGS) entry which is preliminary data.</text>
</comment>
<dbReference type="AlphaFoldDB" id="A0A9X2WM65"/>